<feature type="non-terminal residue" evidence="9">
    <location>
        <position position="1"/>
    </location>
</feature>
<dbReference type="SMART" id="SM00857">
    <property type="entry name" value="Resolvase"/>
    <property type="match status" value="1"/>
</dbReference>
<dbReference type="PROSITE" id="PS00397">
    <property type="entry name" value="RECOMBINASES_1"/>
    <property type="match status" value="1"/>
</dbReference>
<evidence type="ECO:0000256" key="2">
    <source>
        <dbReference type="ARBA" id="ARBA00023125"/>
    </source>
</evidence>
<dbReference type="InterPro" id="IPR011109">
    <property type="entry name" value="DNA_bind_recombinase_dom"/>
</dbReference>
<dbReference type="GO" id="GO:0003677">
    <property type="term" value="F:DNA binding"/>
    <property type="evidence" value="ECO:0007669"/>
    <property type="project" value="UniProtKB-KW"/>
</dbReference>
<dbReference type="PANTHER" id="PTHR30461">
    <property type="entry name" value="DNA-INVERTASE FROM LAMBDOID PROPHAGE"/>
    <property type="match status" value="1"/>
</dbReference>
<dbReference type="GO" id="GO:0015074">
    <property type="term" value="P:DNA integration"/>
    <property type="evidence" value="ECO:0007669"/>
    <property type="project" value="UniProtKB-KW"/>
</dbReference>
<comment type="caution">
    <text evidence="9">The sequence shown here is derived from an EMBL/GenBank/DDBJ whole genome shotgun (WGS) entry which is preliminary data.</text>
</comment>
<gene>
    <name evidence="9" type="ORF">COW86_01885</name>
</gene>
<proteinExistence type="predicted"/>
<dbReference type="SUPFAM" id="SSF53041">
    <property type="entry name" value="Resolvase-like"/>
    <property type="match status" value="1"/>
</dbReference>
<dbReference type="AlphaFoldDB" id="A0A2H0D234"/>
<dbReference type="CDD" id="cd00338">
    <property type="entry name" value="Ser_Recombinase"/>
    <property type="match status" value="1"/>
</dbReference>
<keyword evidence="2" id="KW-0238">DNA-binding</keyword>
<protein>
    <recommendedName>
        <fullName evidence="11">Recombinase family protein</fullName>
    </recommendedName>
</protein>
<dbReference type="Gene3D" id="3.90.1750.20">
    <property type="entry name" value="Putative Large Serine Recombinase, Chain B, Domain 2"/>
    <property type="match status" value="1"/>
</dbReference>
<keyword evidence="6" id="KW-0175">Coiled coil</keyword>
<name>A0A2H0D234_9BACT</name>
<evidence type="ECO:0000256" key="1">
    <source>
        <dbReference type="ARBA" id="ARBA00022908"/>
    </source>
</evidence>
<feature type="active site" description="O-(5'-phospho-DNA)-serine intermediate" evidence="4 5">
    <location>
        <position position="40"/>
    </location>
</feature>
<sequence>KRLVVFTPLSAGLEWSIHFKPFLFNSYLKNMKAVIYCRVSSKEQEESGYSLSAQESLLKEYSDKQGFKVAKKFLISESADGKKQRQIFGQMMEYVKRQNIKIIICEKVDRLTRNFRDAVMIDDWLQKDEERQVHLVKDYLTLHKNSRSQEKLNWGIRIIFAKNYIDNLSEEVRKGQLEKLKQGWMPNKPYVGYKSDKKDGHIIHIIDKEKAPLIKKIFELYATGNFSLLTITKKMYELGLRGRYGNKVSKSTIHNILTNSFYIGKLEWGGNEYKGSHETFIDKELFDLVQDRLRRKETPKYKKHLMQFRGLIRCDECGGTITWETHKGHWYGHCNHFQPCEQKTWVKQNDIEDKLLKHFDDFIIKNKRLANIIKKALKESHQDEINYHEASLSELNKSLELNRRKQDRLYDDYLEERIIKDLYERKQKQIKFEEENINDSIKKQSHASTKFFELGVNIFELSQKAKDIFSSCKNPEKKRTLLSLIFENMTLNEGNLATQYTPAFETLSKAINATNGSKVALKAKSGLKNLEHQFKTVNKRKTPALASACPTWWAG</sequence>
<dbReference type="Pfam" id="PF07508">
    <property type="entry name" value="Recombinase"/>
    <property type="match status" value="1"/>
</dbReference>
<dbReference type="InterPro" id="IPR006119">
    <property type="entry name" value="Resolv_N"/>
</dbReference>
<keyword evidence="1" id="KW-0229">DNA integration</keyword>
<evidence type="ECO:0000259" key="8">
    <source>
        <dbReference type="PROSITE" id="PS51737"/>
    </source>
</evidence>
<organism evidence="9 10">
    <name type="scientific">Candidatus Kuenenbacteria bacterium CG22_combo_CG10-13_8_21_14_all_39_9</name>
    <dbReference type="NCBI Taxonomy" id="1974621"/>
    <lineage>
        <taxon>Bacteria</taxon>
        <taxon>Candidatus Kueneniibacteriota</taxon>
    </lineage>
</organism>
<accession>A0A2H0D234</accession>
<dbReference type="PANTHER" id="PTHR30461:SF23">
    <property type="entry name" value="DNA RECOMBINASE-RELATED"/>
    <property type="match status" value="1"/>
</dbReference>
<evidence type="ECO:0000256" key="3">
    <source>
        <dbReference type="ARBA" id="ARBA00023172"/>
    </source>
</evidence>
<feature type="domain" description="Recombinase" evidence="8">
    <location>
        <begin position="190"/>
        <end position="299"/>
    </location>
</feature>
<evidence type="ECO:0000256" key="5">
    <source>
        <dbReference type="PROSITE-ProRule" id="PRU10137"/>
    </source>
</evidence>
<dbReference type="PROSITE" id="PS51736">
    <property type="entry name" value="RECOMBINASES_3"/>
    <property type="match status" value="1"/>
</dbReference>
<feature type="non-terminal residue" evidence="9">
    <location>
        <position position="555"/>
    </location>
</feature>
<dbReference type="Proteomes" id="UP000230159">
    <property type="component" value="Unassembled WGS sequence"/>
</dbReference>
<feature type="coiled-coil region" evidence="6">
    <location>
        <begin position="396"/>
        <end position="443"/>
    </location>
</feature>
<dbReference type="Gene3D" id="3.40.50.1390">
    <property type="entry name" value="Resolvase, N-terminal catalytic domain"/>
    <property type="match status" value="1"/>
</dbReference>
<evidence type="ECO:0008006" key="11">
    <source>
        <dbReference type="Google" id="ProtNLM"/>
    </source>
</evidence>
<evidence type="ECO:0000256" key="4">
    <source>
        <dbReference type="PIRSR" id="PIRSR606118-50"/>
    </source>
</evidence>
<dbReference type="InterPro" id="IPR050639">
    <property type="entry name" value="SSR_resolvase"/>
</dbReference>
<reference evidence="9 10" key="1">
    <citation type="submission" date="2017-09" db="EMBL/GenBank/DDBJ databases">
        <title>Depth-based differentiation of microbial function through sediment-hosted aquifers and enrichment of novel symbionts in the deep terrestrial subsurface.</title>
        <authorList>
            <person name="Probst A.J."/>
            <person name="Ladd B."/>
            <person name="Jarett J.K."/>
            <person name="Geller-Mcgrath D.E."/>
            <person name="Sieber C.M."/>
            <person name="Emerson J.B."/>
            <person name="Anantharaman K."/>
            <person name="Thomas B.C."/>
            <person name="Malmstrom R."/>
            <person name="Stieglmeier M."/>
            <person name="Klingl A."/>
            <person name="Woyke T."/>
            <person name="Ryan C.M."/>
            <person name="Banfield J.F."/>
        </authorList>
    </citation>
    <scope>NUCLEOTIDE SEQUENCE [LARGE SCALE GENOMIC DNA]</scope>
    <source>
        <strain evidence="9">CG22_combo_CG10-13_8_21_14_all_39_9</strain>
    </source>
</reference>
<dbReference type="PROSITE" id="PS51737">
    <property type="entry name" value="RECOMBINASE_DNA_BIND"/>
    <property type="match status" value="1"/>
</dbReference>
<keyword evidence="3" id="KW-0233">DNA recombination</keyword>
<feature type="domain" description="Resolvase/invertase-type recombinase catalytic" evidence="7">
    <location>
        <begin position="32"/>
        <end position="183"/>
    </location>
</feature>
<dbReference type="InterPro" id="IPR036162">
    <property type="entry name" value="Resolvase-like_N_sf"/>
</dbReference>
<evidence type="ECO:0000313" key="10">
    <source>
        <dbReference type="Proteomes" id="UP000230159"/>
    </source>
</evidence>
<dbReference type="InterPro" id="IPR038109">
    <property type="entry name" value="DNA_bind_recomb_sf"/>
</dbReference>
<dbReference type="EMBL" id="PCTN01000082">
    <property type="protein sequence ID" value="PIP75768.1"/>
    <property type="molecule type" value="Genomic_DNA"/>
</dbReference>
<dbReference type="InterPro" id="IPR006118">
    <property type="entry name" value="Recombinase_CS"/>
</dbReference>
<dbReference type="Pfam" id="PF00239">
    <property type="entry name" value="Resolvase"/>
    <property type="match status" value="1"/>
</dbReference>
<dbReference type="GO" id="GO:0000150">
    <property type="term" value="F:DNA strand exchange activity"/>
    <property type="evidence" value="ECO:0007669"/>
    <property type="project" value="InterPro"/>
</dbReference>
<evidence type="ECO:0000313" key="9">
    <source>
        <dbReference type="EMBL" id="PIP75768.1"/>
    </source>
</evidence>
<evidence type="ECO:0000256" key="6">
    <source>
        <dbReference type="SAM" id="Coils"/>
    </source>
</evidence>
<evidence type="ECO:0000259" key="7">
    <source>
        <dbReference type="PROSITE" id="PS51736"/>
    </source>
</evidence>